<reference evidence="5 6" key="1">
    <citation type="submission" date="2020-12" db="EMBL/GenBank/DDBJ databases">
        <title>FDA dAtabase for Regulatory Grade micrObial Sequences (FDA-ARGOS): Supporting development and validation of Infectious Disease Dx tests.</title>
        <authorList>
            <person name="Sproer C."/>
            <person name="Gronow S."/>
            <person name="Severitt S."/>
            <person name="Schroder I."/>
            <person name="Tallon L."/>
            <person name="Sadzewicz L."/>
            <person name="Zhao X."/>
            <person name="Boylan J."/>
            <person name="Ott S."/>
            <person name="Bowen H."/>
            <person name="Vavikolanu K."/>
            <person name="Mehta A."/>
            <person name="Aluvathingal J."/>
            <person name="Nadendla S."/>
            <person name="Lowell S."/>
            <person name="Myers T."/>
            <person name="Yan Y."/>
            <person name="Sichtig H."/>
        </authorList>
    </citation>
    <scope>NUCLEOTIDE SEQUENCE [LARGE SCALE GENOMIC DNA]</scope>
    <source>
        <strain evidence="5 6">FDAARGOS_1053</strain>
    </source>
</reference>
<gene>
    <name evidence="5" type="ORF">I6I10_02930</name>
</gene>
<dbReference type="SUPFAM" id="SSF46785">
    <property type="entry name" value="Winged helix' DNA-binding domain"/>
    <property type="match status" value="1"/>
</dbReference>
<evidence type="ECO:0000256" key="1">
    <source>
        <dbReference type="ARBA" id="ARBA00023015"/>
    </source>
</evidence>
<keyword evidence="1" id="KW-0805">Transcription regulation</keyword>
<dbReference type="SMART" id="SM00347">
    <property type="entry name" value="HTH_MARR"/>
    <property type="match status" value="1"/>
</dbReference>
<evidence type="ECO:0000313" key="5">
    <source>
        <dbReference type="EMBL" id="QQB46898.1"/>
    </source>
</evidence>
<organism evidence="5 6">
    <name type="scientific">Corynebacterium glucuronolyticum</name>
    <dbReference type="NCBI Taxonomy" id="39791"/>
    <lineage>
        <taxon>Bacteria</taxon>
        <taxon>Bacillati</taxon>
        <taxon>Actinomycetota</taxon>
        <taxon>Actinomycetes</taxon>
        <taxon>Mycobacteriales</taxon>
        <taxon>Corynebacteriaceae</taxon>
        <taxon>Corynebacterium</taxon>
    </lineage>
</organism>
<dbReference type="InterPro" id="IPR000835">
    <property type="entry name" value="HTH_MarR-typ"/>
</dbReference>
<dbReference type="PANTHER" id="PTHR39515:SF2">
    <property type="entry name" value="HTH-TYPE TRANSCRIPTIONAL REGULATOR RV0880"/>
    <property type="match status" value="1"/>
</dbReference>
<dbReference type="InterPro" id="IPR036390">
    <property type="entry name" value="WH_DNA-bd_sf"/>
</dbReference>
<dbReference type="OrthoDB" id="3216907at2"/>
<dbReference type="InterPro" id="IPR052526">
    <property type="entry name" value="HTH-type_Bedaq_tolerance"/>
</dbReference>
<dbReference type="RefSeq" id="WP_005391642.1">
    <property type="nucleotide sequence ID" value="NZ_CP066007.1"/>
</dbReference>
<dbReference type="InterPro" id="IPR036388">
    <property type="entry name" value="WH-like_DNA-bd_sf"/>
</dbReference>
<proteinExistence type="predicted"/>
<evidence type="ECO:0000313" key="6">
    <source>
        <dbReference type="Proteomes" id="UP000596145"/>
    </source>
</evidence>
<dbReference type="Gene3D" id="1.10.10.10">
    <property type="entry name" value="Winged helix-like DNA-binding domain superfamily/Winged helix DNA-binding domain"/>
    <property type="match status" value="1"/>
</dbReference>
<sequence length="151" mass="16731">MSVTPYEVADAIRADMTVLYVNYFRLADNGDLTGPQLTILSMLDKEGPSRVSDIAQQEGIQMPTASNAIHNLEKRGLVKRERDPFDRRGILVSITSDGHDTVNEVGKQRTAHLADVLSVLDQDELELCTKLAPVIKKLANSYNALHKKEAE</sequence>
<dbReference type="GO" id="GO:0003700">
    <property type="term" value="F:DNA-binding transcription factor activity"/>
    <property type="evidence" value="ECO:0007669"/>
    <property type="project" value="InterPro"/>
</dbReference>
<protein>
    <submittedName>
        <fullName evidence="5">MarR family transcriptional regulator</fullName>
    </submittedName>
</protein>
<accession>A0A7T4EGH9</accession>
<dbReference type="PROSITE" id="PS50995">
    <property type="entry name" value="HTH_MARR_2"/>
    <property type="match status" value="1"/>
</dbReference>
<name>A0A7T4EGH9_9CORY</name>
<dbReference type="AlphaFoldDB" id="A0A7T4EGH9"/>
<keyword evidence="3" id="KW-0804">Transcription</keyword>
<dbReference type="PANTHER" id="PTHR39515">
    <property type="entry name" value="CONSERVED PROTEIN"/>
    <property type="match status" value="1"/>
</dbReference>
<dbReference type="Proteomes" id="UP000596145">
    <property type="component" value="Chromosome"/>
</dbReference>
<dbReference type="EMBL" id="CP066007">
    <property type="protein sequence ID" value="QQB46898.1"/>
    <property type="molecule type" value="Genomic_DNA"/>
</dbReference>
<evidence type="ECO:0000256" key="3">
    <source>
        <dbReference type="ARBA" id="ARBA00023163"/>
    </source>
</evidence>
<dbReference type="InterPro" id="IPR023187">
    <property type="entry name" value="Tscrpt_reg_MarR-type_CS"/>
</dbReference>
<dbReference type="GeneID" id="92761331"/>
<evidence type="ECO:0000256" key="2">
    <source>
        <dbReference type="ARBA" id="ARBA00023125"/>
    </source>
</evidence>
<feature type="domain" description="HTH marR-type" evidence="4">
    <location>
        <begin position="1"/>
        <end position="137"/>
    </location>
</feature>
<keyword evidence="2" id="KW-0238">DNA-binding</keyword>
<dbReference type="Pfam" id="PF01047">
    <property type="entry name" value="MarR"/>
    <property type="match status" value="1"/>
</dbReference>
<dbReference type="GO" id="GO:0003677">
    <property type="term" value="F:DNA binding"/>
    <property type="evidence" value="ECO:0007669"/>
    <property type="project" value="UniProtKB-KW"/>
</dbReference>
<evidence type="ECO:0000259" key="4">
    <source>
        <dbReference type="PROSITE" id="PS50995"/>
    </source>
</evidence>
<dbReference type="PROSITE" id="PS01117">
    <property type="entry name" value="HTH_MARR_1"/>
    <property type="match status" value="1"/>
</dbReference>